<comment type="caution">
    <text evidence="7">The sequence shown here is derived from an EMBL/GenBank/DDBJ whole genome shotgun (WGS) entry which is preliminary data.</text>
</comment>
<keyword evidence="4 6" id="KW-1133">Transmembrane helix</keyword>
<keyword evidence="2" id="KW-1003">Cell membrane</keyword>
<evidence type="ECO:0000256" key="2">
    <source>
        <dbReference type="ARBA" id="ARBA00022475"/>
    </source>
</evidence>
<dbReference type="Proteomes" id="UP000772181">
    <property type="component" value="Unassembled WGS sequence"/>
</dbReference>
<sequence length="343" mass="36525">MASIYIKKIIISFISIILAFLLGSILILIGGGNPISAYTSIAVGAFGSLYALTETLVRCIPLLFIAIGLSLAFSCRIWNIGAEGQFYFGALAAAWLGGKQLGMGAWLTLSSLVLLSFLAGGLWGAIAGSLKSFFNMSEIITTIMMNFIAIYGISFLVHNPLRDKSGYLPQTVTVAAEGRLTSIIPHTRLHAGIFLAFISVLILYFILRKTVYGYQLRAVGANPRAAYVAGINVSYIYILTMGLSGGFAGLAGMGEVLGIHYRLMDNISQGSGFTGIVIVLLGRLNPLGITLASIFIAAMQIGSDAMQRAQGLPSSLVIAIQGLLVLVILIGERFSSRLDNKLN</sequence>
<evidence type="ECO:0000256" key="6">
    <source>
        <dbReference type="SAM" id="Phobius"/>
    </source>
</evidence>
<dbReference type="PANTHER" id="PTHR47089:SF1">
    <property type="entry name" value="GUANOSINE ABC TRANSPORTER PERMEASE PROTEIN NUPP"/>
    <property type="match status" value="1"/>
</dbReference>
<accession>A0A933GNK2</accession>
<dbReference type="AlphaFoldDB" id="A0A933GNK2"/>
<feature type="transmembrane region" description="Helical" evidence="6">
    <location>
        <begin position="9"/>
        <end position="29"/>
    </location>
</feature>
<dbReference type="PANTHER" id="PTHR47089">
    <property type="entry name" value="ABC TRANSPORTER, PERMEASE PROTEIN"/>
    <property type="match status" value="1"/>
</dbReference>
<feature type="transmembrane region" description="Helical" evidence="6">
    <location>
        <begin position="139"/>
        <end position="157"/>
    </location>
</feature>
<dbReference type="GO" id="GO:0022857">
    <property type="term" value="F:transmembrane transporter activity"/>
    <property type="evidence" value="ECO:0007669"/>
    <property type="project" value="InterPro"/>
</dbReference>
<comment type="subcellular location">
    <subcellularLocation>
        <location evidence="1">Cell membrane</location>
        <topology evidence="1">Multi-pass membrane protein</topology>
    </subcellularLocation>
</comment>
<evidence type="ECO:0000256" key="3">
    <source>
        <dbReference type="ARBA" id="ARBA00022692"/>
    </source>
</evidence>
<reference evidence="7" key="1">
    <citation type="submission" date="2020-07" db="EMBL/GenBank/DDBJ databases">
        <title>Huge and variable diversity of episymbiotic CPR bacteria and DPANN archaea in groundwater ecosystems.</title>
        <authorList>
            <person name="He C.Y."/>
            <person name="Keren R."/>
            <person name="Whittaker M."/>
            <person name="Farag I.F."/>
            <person name="Doudna J."/>
            <person name="Cate J.H.D."/>
            <person name="Banfield J.F."/>
        </authorList>
    </citation>
    <scope>NUCLEOTIDE SEQUENCE</scope>
    <source>
        <strain evidence="7">NC_groundwater_1482_Ag_S-0.65um_47_24</strain>
    </source>
</reference>
<evidence type="ECO:0000256" key="4">
    <source>
        <dbReference type="ARBA" id="ARBA00022989"/>
    </source>
</evidence>
<dbReference type="InterPro" id="IPR001851">
    <property type="entry name" value="ABC_transp_permease"/>
</dbReference>
<dbReference type="GO" id="GO:0005886">
    <property type="term" value="C:plasma membrane"/>
    <property type="evidence" value="ECO:0007669"/>
    <property type="project" value="UniProtKB-SubCell"/>
</dbReference>
<feature type="transmembrane region" description="Helical" evidence="6">
    <location>
        <begin position="189"/>
        <end position="207"/>
    </location>
</feature>
<gene>
    <name evidence="7" type="ORF">HY730_09720</name>
</gene>
<feature type="transmembrane region" description="Helical" evidence="6">
    <location>
        <begin position="227"/>
        <end position="253"/>
    </location>
</feature>
<feature type="transmembrane region" description="Helical" evidence="6">
    <location>
        <begin position="273"/>
        <end position="299"/>
    </location>
</feature>
<dbReference type="Pfam" id="PF02653">
    <property type="entry name" value="BPD_transp_2"/>
    <property type="match status" value="1"/>
</dbReference>
<keyword evidence="5 6" id="KW-0472">Membrane</keyword>
<evidence type="ECO:0000256" key="1">
    <source>
        <dbReference type="ARBA" id="ARBA00004651"/>
    </source>
</evidence>
<feature type="transmembrane region" description="Helical" evidence="6">
    <location>
        <begin position="59"/>
        <end position="81"/>
    </location>
</feature>
<name>A0A933GNK2_UNCTE</name>
<feature type="transmembrane region" description="Helical" evidence="6">
    <location>
        <begin position="311"/>
        <end position="331"/>
    </location>
</feature>
<dbReference type="CDD" id="cd06580">
    <property type="entry name" value="TM_PBP1_transp_TpRbsC_like"/>
    <property type="match status" value="1"/>
</dbReference>
<keyword evidence="3 6" id="KW-0812">Transmembrane</keyword>
<evidence type="ECO:0000313" key="7">
    <source>
        <dbReference type="EMBL" id="MBI4596633.1"/>
    </source>
</evidence>
<protein>
    <submittedName>
        <fullName evidence="7">ABC transporter permease</fullName>
    </submittedName>
</protein>
<feature type="transmembrane region" description="Helical" evidence="6">
    <location>
        <begin position="35"/>
        <end position="52"/>
    </location>
</feature>
<feature type="transmembrane region" description="Helical" evidence="6">
    <location>
        <begin position="101"/>
        <end position="127"/>
    </location>
</feature>
<proteinExistence type="predicted"/>
<organism evidence="7 8">
    <name type="scientific">Tectimicrobiota bacterium</name>
    <dbReference type="NCBI Taxonomy" id="2528274"/>
    <lineage>
        <taxon>Bacteria</taxon>
        <taxon>Pseudomonadati</taxon>
        <taxon>Nitrospinota/Tectimicrobiota group</taxon>
        <taxon>Candidatus Tectimicrobiota</taxon>
    </lineage>
</organism>
<evidence type="ECO:0000256" key="5">
    <source>
        <dbReference type="ARBA" id="ARBA00023136"/>
    </source>
</evidence>
<evidence type="ECO:0000313" key="8">
    <source>
        <dbReference type="Proteomes" id="UP000772181"/>
    </source>
</evidence>
<dbReference type="EMBL" id="JACQWF010000419">
    <property type="protein sequence ID" value="MBI4596633.1"/>
    <property type="molecule type" value="Genomic_DNA"/>
</dbReference>